<dbReference type="AlphaFoldDB" id="A0A9P9Z9L4"/>
<keyword evidence="1" id="KW-0812">Transmembrane</keyword>
<keyword evidence="4" id="KW-1185">Reference proteome</keyword>
<evidence type="ECO:0000256" key="1">
    <source>
        <dbReference type="SAM" id="Phobius"/>
    </source>
</evidence>
<name>A0A9P9Z9L4_9POAL</name>
<dbReference type="InterPro" id="IPR040283">
    <property type="entry name" value="DDB_G0292058-like"/>
</dbReference>
<feature type="chain" id="PRO_5040132453" evidence="2">
    <location>
        <begin position="27"/>
        <end position="549"/>
    </location>
</feature>
<dbReference type="Proteomes" id="UP001151287">
    <property type="component" value="Unassembled WGS sequence"/>
</dbReference>
<feature type="transmembrane region" description="Helical" evidence="1">
    <location>
        <begin position="304"/>
        <end position="328"/>
    </location>
</feature>
<evidence type="ECO:0000256" key="2">
    <source>
        <dbReference type="SAM" id="SignalP"/>
    </source>
</evidence>
<evidence type="ECO:0000313" key="4">
    <source>
        <dbReference type="Proteomes" id="UP001151287"/>
    </source>
</evidence>
<keyword evidence="1" id="KW-0472">Membrane</keyword>
<accession>A0A9P9Z9L4</accession>
<organism evidence="3 4">
    <name type="scientific">Rhynchospora breviuscula</name>
    <dbReference type="NCBI Taxonomy" id="2022672"/>
    <lineage>
        <taxon>Eukaryota</taxon>
        <taxon>Viridiplantae</taxon>
        <taxon>Streptophyta</taxon>
        <taxon>Embryophyta</taxon>
        <taxon>Tracheophyta</taxon>
        <taxon>Spermatophyta</taxon>
        <taxon>Magnoliopsida</taxon>
        <taxon>Liliopsida</taxon>
        <taxon>Poales</taxon>
        <taxon>Cyperaceae</taxon>
        <taxon>Cyperoideae</taxon>
        <taxon>Rhynchosporeae</taxon>
        <taxon>Rhynchospora</taxon>
    </lineage>
</organism>
<feature type="transmembrane region" description="Helical" evidence="1">
    <location>
        <begin position="120"/>
        <end position="146"/>
    </location>
</feature>
<dbReference type="Gene3D" id="1.20.140.150">
    <property type="match status" value="1"/>
</dbReference>
<sequence length="549" mass="61324">MAMPSPSRRYNILLLLLVASVAEVAGQEDTIGELETDDEFQGKAIVPVPAAAEAKNWGQLAKGFLQNIPQVDSQSRGGPLPMQPLPKFPLILAQHRTRRPDFLHRFSLYVGGWDITNHHYWSSVAFTGVAGFSFAAIWFLSFGAALSLHFCRKWRGKAKERELSSAWLALLILFTCAASTGCILLTVGQNKFNSKAIETLNFVANQSDFTVQTLKNVTDFLSFARTINVGPVNLPSDVQQQIDNVKGDLTDAAGTISQKTQENYRRIRLVIGDVRHMLIVVASLMLVLALLGFLFSVCGHRHAIYIFVISGWFLVAVTFLLFGVFVIIQSAAEDTCTAMDEWVRYPQAETALSNLLPCVDERITNQTLYQSKEVVVEMVKIVNRVISSIGRSQNSSGSGSHHKRKYKPPLPYLCSPYDTDFRDRECKSREVPIGNASLVWQNYTCTDSGASSCSYKHNTVDPIIYNQLVVAANVSYALYYYTPLLLNLQDCKFVRDTFNSITMQYCPNLDRNLRLVCAGLALISAGVLLCLVLWVFYANRPRRVEEFVP</sequence>
<feature type="signal peptide" evidence="2">
    <location>
        <begin position="1"/>
        <end position="26"/>
    </location>
</feature>
<protein>
    <submittedName>
        <fullName evidence="3">Uncharacterized protein</fullName>
    </submittedName>
</protein>
<keyword evidence="1" id="KW-1133">Transmembrane helix</keyword>
<dbReference type="OrthoDB" id="1937321at2759"/>
<feature type="transmembrane region" description="Helical" evidence="1">
    <location>
        <begin position="167"/>
        <end position="187"/>
    </location>
</feature>
<feature type="transmembrane region" description="Helical" evidence="1">
    <location>
        <begin position="277"/>
        <end position="297"/>
    </location>
</feature>
<comment type="caution">
    <text evidence="3">The sequence shown here is derived from an EMBL/GenBank/DDBJ whole genome shotgun (WGS) entry which is preliminary data.</text>
</comment>
<keyword evidence="2" id="KW-0732">Signal</keyword>
<dbReference type="EMBL" id="JAMQYH010000005">
    <property type="protein sequence ID" value="KAJ1684884.1"/>
    <property type="molecule type" value="Genomic_DNA"/>
</dbReference>
<gene>
    <name evidence="3" type="ORF">LUZ63_016274</name>
</gene>
<feature type="transmembrane region" description="Helical" evidence="1">
    <location>
        <begin position="513"/>
        <end position="537"/>
    </location>
</feature>
<dbReference type="GO" id="GO:0016020">
    <property type="term" value="C:membrane"/>
    <property type="evidence" value="ECO:0007669"/>
    <property type="project" value="TreeGrafter"/>
</dbReference>
<dbReference type="PANTHER" id="PTHR31414:SF16">
    <property type="entry name" value="TRANSMEMBRANE PROTEIN"/>
    <property type="match status" value="1"/>
</dbReference>
<evidence type="ECO:0000313" key="3">
    <source>
        <dbReference type="EMBL" id="KAJ1684884.1"/>
    </source>
</evidence>
<reference evidence="3" key="1">
    <citation type="journal article" date="2022" name="Cell">
        <title>Repeat-based holocentromeres influence genome architecture and karyotype evolution.</title>
        <authorList>
            <person name="Hofstatter P.G."/>
            <person name="Thangavel G."/>
            <person name="Lux T."/>
            <person name="Neumann P."/>
            <person name="Vondrak T."/>
            <person name="Novak P."/>
            <person name="Zhang M."/>
            <person name="Costa L."/>
            <person name="Castellani M."/>
            <person name="Scott A."/>
            <person name="Toegelov H."/>
            <person name="Fuchs J."/>
            <person name="Mata-Sucre Y."/>
            <person name="Dias Y."/>
            <person name="Vanzela A.L.L."/>
            <person name="Huettel B."/>
            <person name="Almeida C.C.S."/>
            <person name="Simkova H."/>
            <person name="Souza G."/>
            <person name="Pedrosa-Harand A."/>
            <person name="Macas J."/>
            <person name="Mayer K.F.X."/>
            <person name="Houben A."/>
            <person name="Marques A."/>
        </authorList>
    </citation>
    <scope>NUCLEOTIDE SEQUENCE</scope>
    <source>
        <strain evidence="3">RhyBre1mFocal</strain>
    </source>
</reference>
<dbReference type="PANTHER" id="PTHR31414">
    <property type="entry name" value="TRANSMEMBRANE PROTEIN DDB_G0292058"/>
    <property type="match status" value="1"/>
</dbReference>
<proteinExistence type="predicted"/>